<proteinExistence type="predicted"/>
<feature type="transmembrane region" description="Helical" evidence="1">
    <location>
        <begin position="87"/>
        <end position="112"/>
    </location>
</feature>
<feature type="transmembrane region" description="Helical" evidence="1">
    <location>
        <begin position="201"/>
        <end position="223"/>
    </location>
</feature>
<accession>A0AAU1I826</accession>
<keyword evidence="1" id="KW-1133">Transmembrane helix</keyword>
<organism evidence="2">
    <name type="scientific">Streptomyces sp. NBC_00180</name>
    <dbReference type="NCBI Taxonomy" id="2903632"/>
    <lineage>
        <taxon>Bacteria</taxon>
        <taxon>Bacillati</taxon>
        <taxon>Actinomycetota</taxon>
        <taxon>Actinomycetes</taxon>
        <taxon>Kitasatosporales</taxon>
        <taxon>Streptomycetaceae</taxon>
        <taxon>Streptomyces</taxon>
    </lineage>
</organism>
<sequence length="226" mass="24045">MHSWLSERRRAGVSSLVAACVAALFGLVLVLDDGTAPFSVVDAGVLVLFAYLFTYLVVTLPAFSNASDERIRSWAERSARGTVMQRYVLGTAPGPGVSLFIATAALVVAVVWRPGHIGSQFPVQPRVVAALTLVVTAWICVCVSFAVTFQADNLLENERGLEFPGGQSAAWADYVYFALSVMTTFGTTDVSVISREMRRTVAANSAIAFVFNTVTVASLVGALDTG</sequence>
<dbReference type="Pfam" id="PF07077">
    <property type="entry name" value="DUF1345"/>
    <property type="match status" value="1"/>
</dbReference>
<feature type="transmembrane region" description="Helical" evidence="1">
    <location>
        <begin position="43"/>
        <end position="66"/>
    </location>
</feature>
<keyword evidence="1" id="KW-0472">Membrane</keyword>
<dbReference type="EMBL" id="CP108140">
    <property type="protein sequence ID" value="WTP91221.1"/>
    <property type="molecule type" value="Genomic_DNA"/>
</dbReference>
<gene>
    <name evidence="2" type="ORF">OG477_40415</name>
</gene>
<reference evidence="2" key="1">
    <citation type="submission" date="2022-10" db="EMBL/GenBank/DDBJ databases">
        <title>The complete genomes of actinobacterial strains from the NBC collection.</title>
        <authorList>
            <person name="Joergensen T.S."/>
            <person name="Alvarez Arevalo M."/>
            <person name="Sterndorff E.B."/>
            <person name="Faurdal D."/>
            <person name="Vuksanovic O."/>
            <person name="Mourched A.-S."/>
            <person name="Charusanti P."/>
            <person name="Shaw S."/>
            <person name="Blin K."/>
            <person name="Weber T."/>
        </authorList>
    </citation>
    <scope>NUCLEOTIDE SEQUENCE</scope>
    <source>
        <strain evidence="2">NBC 00180</strain>
    </source>
</reference>
<evidence type="ECO:0000313" key="2">
    <source>
        <dbReference type="EMBL" id="WTP91221.1"/>
    </source>
</evidence>
<evidence type="ECO:0000256" key="1">
    <source>
        <dbReference type="SAM" id="Phobius"/>
    </source>
</evidence>
<feature type="transmembrane region" description="Helical" evidence="1">
    <location>
        <begin position="127"/>
        <end position="149"/>
    </location>
</feature>
<name>A0AAU1I826_9ACTN</name>
<dbReference type="InterPro" id="IPR009781">
    <property type="entry name" value="DUF1345"/>
</dbReference>
<protein>
    <submittedName>
        <fullName evidence="2">DUF1345 domain-containing protein</fullName>
    </submittedName>
</protein>
<dbReference type="AlphaFoldDB" id="A0AAU1I826"/>
<keyword evidence="1" id="KW-0812">Transmembrane</keyword>
<feature type="transmembrane region" description="Helical" evidence="1">
    <location>
        <begin position="12"/>
        <end position="31"/>
    </location>
</feature>